<dbReference type="InterPro" id="IPR051081">
    <property type="entry name" value="HTH_MetalResp_TranReg"/>
</dbReference>
<evidence type="ECO:0000313" key="6">
    <source>
        <dbReference type="Proteomes" id="UP000232196"/>
    </source>
</evidence>
<dbReference type="AlphaFoldDB" id="A0A2M9XFG9"/>
<gene>
    <name evidence="5" type="ORF">CH357_08020</name>
</gene>
<evidence type="ECO:0000256" key="2">
    <source>
        <dbReference type="ARBA" id="ARBA00023125"/>
    </source>
</evidence>
<dbReference type="SUPFAM" id="SSF46785">
    <property type="entry name" value="Winged helix' DNA-binding domain"/>
    <property type="match status" value="1"/>
</dbReference>
<dbReference type="EMBL" id="NPDN01000003">
    <property type="protein sequence ID" value="PJZ26428.1"/>
    <property type="molecule type" value="Genomic_DNA"/>
</dbReference>
<evidence type="ECO:0000259" key="4">
    <source>
        <dbReference type="PROSITE" id="PS50987"/>
    </source>
</evidence>
<dbReference type="PROSITE" id="PS50987">
    <property type="entry name" value="HTH_ARSR_2"/>
    <property type="match status" value="1"/>
</dbReference>
<keyword evidence="3" id="KW-0804">Transcription</keyword>
<keyword evidence="1" id="KW-0805">Transcription regulation</keyword>
<dbReference type="Proteomes" id="UP000232196">
    <property type="component" value="Unassembled WGS sequence"/>
</dbReference>
<dbReference type="SMART" id="SM00418">
    <property type="entry name" value="HTH_ARSR"/>
    <property type="match status" value="1"/>
</dbReference>
<reference evidence="5 6" key="1">
    <citation type="submission" date="2017-07" db="EMBL/GenBank/DDBJ databases">
        <title>Leptospira spp. isolated from tropical soils.</title>
        <authorList>
            <person name="Thibeaux R."/>
            <person name="Iraola G."/>
            <person name="Ferres I."/>
            <person name="Bierque E."/>
            <person name="Girault D."/>
            <person name="Soupe-Gilbert M.-E."/>
            <person name="Picardeau M."/>
            <person name="Goarant C."/>
        </authorList>
    </citation>
    <scope>NUCLEOTIDE SEQUENCE [LARGE SCALE GENOMIC DNA]</scope>
    <source>
        <strain evidence="5 6">MCA1-C-A1</strain>
    </source>
</reference>
<evidence type="ECO:0000313" key="5">
    <source>
        <dbReference type="EMBL" id="PJZ26428.1"/>
    </source>
</evidence>
<dbReference type="InterPro" id="IPR036390">
    <property type="entry name" value="WH_DNA-bd_sf"/>
</dbReference>
<dbReference type="GO" id="GO:0003677">
    <property type="term" value="F:DNA binding"/>
    <property type="evidence" value="ECO:0007669"/>
    <property type="project" value="UniProtKB-KW"/>
</dbReference>
<sequence>MERVPNPKTVKLTEKEFTKISRALAEPRRFQLLQCIGSNDEPTACSTLNKSQDISPATLSHHIKELENAGLIETSKEGKFVNITLRRDIFKAYLDKLSQI</sequence>
<evidence type="ECO:0000256" key="1">
    <source>
        <dbReference type="ARBA" id="ARBA00023015"/>
    </source>
</evidence>
<feature type="domain" description="HTH arsR-type" evidence="4">
    <location>
        <begin position="9"/>
        <end position="100"/>
    </location>
</feature>
<dbReference type="PANTHER" id="PTHR33154:SF25">
    <property type="entry name" value="LMO0101 PROTEIN"/>
    <property type="match status" value="1"/>
</dbReference>
<dbReference type="GO" id="GO:0003700">
    <property type="term" value="F:DNA-binding transcription factor activity"/>
    <property type="evidence" value="ECO:0007669"/>
    <property type="project" value="InterPro"/>
</dbReference>
<dbReference type="Pfam" id="PF12840">
    <property type="entry name" value="HTH_20"/>
    <property type="match status" value="1"/>
</dbReference>
<dbReference type="InterPro" id="IPR001845">
    <property type="entry name" value="HTH_ArsR_DNA-bd_dom"/>
</dbReference>
<dbReference type="RefSeq" id="WP_100706215.1">
    <property type="nucleotide sequence ID" value="NZ_NPDL01000003.1"/>
</dbReference>
<organism evidence="5 6">
    <name type="scientific">Leptospira hartskeerlii</name>
    <dbReference type="NCBI Taxonomy" id="2023177"/>
    <lineage>
        <taxon>Bacteria</taxon>
        <taxon>Pseudomonadati</taxon>
        <taxon>Spirochaetota</taxon>
        <taxon>Spirochaetia</taxon>
        <taxon>Leptospirales</taxon>
        <taxon>Leptospiraceae</taxon>
        <taxon>Leptospira</taxon>
    </lineage>
</organism>
<dbReference type="Gene3D" id="1.10.10.10">
    <property type="entry name" value="Winged helix-like DNA-binding domain superfamily/Winged helix DNA-binding domain"/>
    <property type="match status" value="1"/>
</dbReference>
<dbReference type="InterPro" id="IPR011991">
    <property type="entry name" value="ArsR-like_HTH"/>
</dbReference>
<dbReference type="PRINTS" id="PR00778">
    <property type="entry name" value="HTHARSR"/>
</dbReference>
<keyword evidence="6" id="KW-1185">Reference proteome</keyword>
<comment type="caution">
    <text evidence="5">The sequence shown here is derived from an EMBL/GenBank/DDBJ whole genome shotgun (WGS) entry which is preliminary data.</text>
</comment>
<name>A0A2M9XFG9_9LEPT</name>
<evidence type="ECO:0000256" key="3">
    <source>
        <dbReference type="ARBA" id="ARBA00023163"/>
    </source>
</evidence>
<keyword evidence="2" id="KW-0238">DNA-binding</keyword>
<dbReference type="PANTHER" id="PTHR33154">
    <property type="entry name" value="TRANSCRIPTIONAL REGULATOR, ARSR FAMILY"/>
    <property type="match status" value="1"/>
</dbReference>
<dbReference type="InterPro" id="IPR036388">
    <property type="entry name" value="WH-like_DNA-bd_sf"/>
</dbReference>
<dbReference type="CDD" id="cd00090">
    <property type="entry name" value="HTH_ARSR"/>
    <property type="match status" value="1"/>
</dbReference>
<dbReference type="OrthoDB" id="9794330at2"/>
<accession>A0A2M9XFG9</accession>
<protein>
    <submittedName>
        <fullName evidence="5">Transcriptional regulator</fullName>
    </submittedName>
</protein>
<proteinExistence type="predicted"/>